<dbReference type="Proteomes" id="UP001597185">
    <property type="component" value="Unassembled WGS sequence"/>
</dbReference>
<dbReference type="AlphaFoldDB" id="A0ABD6C096"/>
<gene>
    <name evidence="2" type="ORF">ACFR9T_06420</name>
</gene>
<accession>A0ABD6C096</accession>
<organism evidence="2 3">
    <name type="scientific">Halorubrum laminariae</name>
    <dbReference type="NCBI Taxonomy" id="1433523"/>
    <lineage>
        <taxon>Archaea</taxon>
        <taxon>Methanobacteriati</taxon>
        <taxon>Methanobacteriota</taxon>
        <taxon>Stenosarchaea group</taxon>
        <taxon>Halobacteria</taxon>
        <taxon>Halobacteriales</taxon>
        <taxon>Haloferacaceae</taxon>
        <taxon>Halorubrum</taxon>
    </lineage>
</organism>
<feature type="compositionally biased region" description="Polar residues" evidence="1">
    <location>
        <begin position="1"/>
        <end position="10"/>
    </location>
</feature>
<reference evidence="2 3" key="1">
    <citation type="journal article" date="2019" name="Int. J. Syst. Evol. Microbiol.">
        <title>The Global Catalogue of Microorganisms (GCM) 10K type strain sequencing project: providing services to taxonomists for standard genome sequencing and annotation.</title>
        <authorList>
            <consortium name="The Broad Institute Genomics Platform"/>
            <consortium name="The Broad Institute Genome Sequencing Center for Infectious Disease"/>
            <person name="Wu L."/>
            <person name="Ma J."/>
        </authorList>
    </citation>
    <scope>NUCLEOTIDE SEQUENCE [LARGE SCALE GENOMIC DNA]</scope>
    <source>
        <strain evidence="2 3">CGMCC 1.12689</strain>
    </source>
</reference>
<evidence type="ECO:0000256" key="1">
    <source>
        <dbReference type="SAM" id="MobiDB-lite"/>
    </source>
</evidence>
<evidence type="ECO:0000313" key="2">
    <source>
        <dbReference type="EMBL" id="MFD1570221.1"/>
    </source>
</evidence>
<keyword evidence="3" id="KW-1185">Reference proteome</keyword>
<proteinExistence type="predicted"/>
<comment type="caution">
    <text evidence="2">The sequence shown here is derived from an EMBL/GenBank/DDBJ whole genome shotgun (WGS) entry which is preliminary data.</text>
</comment>
<sequence>MGTSNRSRPASGTADAQPEVPLRLDTFRTQDIDLTPQQGEEILLEIWRMTRNTRLIEIEYAHRGGVQADLQLSTHASEANQKRLKPATAAAKSFIKTVRKDHPLKLACGPCGEDRK</sequence>
<evidence type="ECO:0000313" key="3">
    <source>
        <dbReference type="Proteomes" id="UP001597185"/>
    </source>
</evidence>
<dbReference type="EMBL" id="JBHUDB010000002">
    <property type="protein sequence ID" value="MFD1570221.1"/>
    <property type="molecule type" value="Genomic_DNA"/>
</dbReference>
<feature type="region of interest" description="Disordered" evidence="1">
    <location>
        <begin position="1"/>
        <end position="23"/>
    </location>
</feature>
<name>A0ABD6C096_9EURY</name>
<protein>
    <submittedName>
        <fullName evidence="2">Uncharacterized protein</fullName>
    </submittedName>
</protein>
<dbReference type="RefSeq" id="WP_154017988.1">
    <property type="nucleotide sequence ID" value="NZ_JANHDL010000004.1"/>
</dbReference>